<reference evidence="2 3" key="1">
    <citation type="submission" date="2020-01" db="EMBL/GenBank/DDBJ databases">
        <authorList>
            <person name="Kim M.K."/>
        </authorList>
    </citation>
    <scope>NUCLEOTIDE SEQUENCE [LARGE SCALE GENOMIC DNA]</scope>
    <source>
        <strain evidence="2 3">BT213</strain>
    </source>
</reference>
<dbReference type="GO" id="GO:0004519">
    <property type="term" value="F:endonuclease activity"/>
    <property type="evidence" value="ECO:0007669"/>
    <property type="project" value="UniProtKB-KW"/>
</dbReference>
<evidence type="ECO:0000313" key="2">
    <source>
        <dbReference type="EMBL" id="NDK57465.1"/>
    </source>
</evidence>
<dbReference type="AlphaFoldDB" id="A0A6B2H2X9"/>
<organism evidence="2 3">
    <name type="scientific">Pontibacter fetidus</name>
    <dbReference type="NCBI Taxonomy" id="2700082"/>
    <lineage>
        <taxon>Bacteria</taxon>
        <taxon>Pseudomonadati</taxon>
        <taxon>Bacteroidota</taxon>
        <taxon>Cytophagia</taxon>
        <taxon>Cytophagales</taxon>
        <taxon>Hymenobacteraceae</taxon>
        <taxon>Pontibacter</taxon>
    </lineage>
</organism>
<keyword evidence="2" id="KW-0540">Nuclease</keyword>
<gene>
    <name evidence="2" type="ORF">GWO68_16190</name>
</gene>
<proteinExistence type="predicted"/>
<dbReference type="InterPro" id="IPR047216">
    <property type="entry name" value="Endonuclease_DUF559_bact"/>
</dbReference>
<dbReference type="Proteomes" id="UP000478546">
    <property type="component" value="Unassembled WGS sequence"/>
</dbReference>
<keyword evidence="3" id="KW-1185">Reference proteome</keyword>
<dbReference type="Pfam" id="PF04480">
    <property type="entry name" value="DUF559"/>
    <property type="match status" value="1"/>
</dbReference>
<evidence type="ECO:0000313" key="3">
    <source>
        <dbReference type="Proteomes" id="UP000478546"/>
    </source>
</evidence>
<accession>A0A6B2H2X9</accession>
<dbReference type="Gene3D" id="3.40.960.10">
    <property type="entry name" value="VSR Endonuclease"/>
    <property type="match status" value="1"/>
</dbReference>
<keyword evidence="2" id="KW-0255">Endonuclease</keyword>
<keyword evidence="2" id="KW-0378">Hydrolase</keyword>
<sequence>MTNLLFRRQLRRDSTSAEVILWQALRNRQVKGRKFRRQHTIGKYIVDFFCFEEKLIIELDGQSHQNLGTEYADILRDEWLRQQGFRVLRFENSEVYTQLQRVVWAIENEFGNSGSITF</sequence>
<evidence type="ECO:0000259" key="1">
    <source>
        <dbReference type="Pfam" id="PF04480"/>
    </source>
</evidence>
<name>A0A6B2H2X9_9BACT</name>
<dbReference type="SUPFAM" id="SSF52980">
    <property type="entry name" value="Restriction endonuclease-like"/>
    <property type="match status" value="1"/>
</dbReference>
<dbReference type="PANTHER" id="PTHR38590">
    <property type="entry name" value="BLL0828 PROTEIN"/>
    <property type="match status" value="1"/>
</dbReference>
<protein>
    <submittedName>
        <fullName evidence="2">Endonuclease domain-containing protein</fullName>
    </submittedName>
</protein>
<dbReference type="EMBL" id="JAAEAA010000027">
    <property type="protein sequence ID" value="NDK57465.1"/>
    <property type="molecule type" value="Genomic_DNA"/>
</dbReference>
<dbReference type="InterPro" id="IPR011335">
    <property type="entry name" value="Restrct_endonuc-II-like"/>
</dbReference>
<feature type="domain" description="DUF559" evidence="1">
    <location>
        <begin position="6"/>
        <end position="108"/>
    </location>
</feature>
<dbReference type="PANTHER" id="PTHR38590:SF1">
    <property type="entry name" value="BLL0828 PROTEIN"/>
    <property type="match status" value="1"/>
</dbReference>
<dbReference type="InterPro" id="IPR007569">
    <property type="entry name" value="DUF559"/>
</dbReference>
<comment type="caution">
    <text evidence="2">The sequence shown here is derived from an EMBL/GenBank/DDBJ whole genome shotgun (WGS) entry which is preliminary data.</text>
</comment>
<dbReference type="RefSeq" id="WP_162347524.1">
    <property type="nucleotide sequence ID" value="NZ_JAAEAA010000027.1"/>
</dbReference>
<dbReference type="CDD" id="cd01038">
    <property type="entry name" value="Endonuclease_DUF559"/>
    <property type="match status" value="1"/>
</dbReference>